<evidence type="ECO:0000313" key="2">
    <source>
        <dbReference type="EMBL" id="OLN32668.1"/>
    </source>
</evidence>
<dbReference type="InterPro" id="IPR024705">
    <property type="entry name" value="Ssp411"/>
</dbReference>
<dbReference type="EMBL" id="MLBF01000007">
    <property type="protein sequence ID" value="OLN32668.1"/>
    <property type="molecule type" value="Genomic_DNA"/>
</dbReference>
<protein>
    <submittedName>
        <fullName evidence="2">Thymidylate kinase</fullName>
    </submittedName>
</protein>
<sequence length="54" mass="6275">MTTNNQIPNRLANEKSLYLLQHAHNPVNWYPWGEEAFQIAKTENKPVFLSIGYS</sequence>
<accession>A0A1Q8QZ69</accession>
<proteinExistence type="predicted"/>
<keyword evidence="2" id="KW-0418">Kinase</keyword>
<dbReference type="AlphaFoldDB" id="A0A1Q8QZ69"/>
<name>A0A1Q8QZ69_9FIRM</name>
<dbReference type="Proteomes" id="UP000186102">
    <property type="component" value="Unassembled WGS sequence"/>
</dbReference>
<dbReference type="SUPFAM" id="SSF52833">
    <property type="entry name" value="Thioredoxin-like"/>
    <property type="match status" value="1"/>
</dbReference>
<dbReference type="InterPro" id="IPR004879">
    <property type="entry name" value="Ssp411-like_TRX"/>
</dbReference>
<dbReference type="Pfam" id="PF03190">
    <property type="entry name" value="Thioredox_DsbH"/>
    <property type="match status" value="1"/>
</dbReference>
<dbReference type="InterPro" id="IPR036249">
    <property type="entry name" value="Thioredoxin-like_sf"/>
</dbReference>
<keyword evidence="3" id="KW-1185">Reference proteome</keyword>
<comment type="caution">
    <text evidence="2">The sequence shown here is derived from an EMBL/GenBank/DDBJ whole genome shotgun (WGS) entry which is preliminary data.</text>
</comment>
<dbReference type="GO" id="GO:0016301">
    <property type="term" value="F:kinase activity"/>
    <property type="evidence" value="ECO:0007669"/>
    <property type="project" value="UniProtKB-KW"/>
</dbReference>
<dbReference type="PANTHER" id="PTHR42899">
    <property type="entry name" value="SPERMATOGENESIS-ASSOCIATED PROTEIN 20"/>
    <property type="match status" value="1"/>
</dbReference>
<dbReference type="Gene3D" id="3.40.30.10">
    <property type="entry name" value="Glutaredoxin"/>
    <property type="match status" value="1"/>
</dbReference>
<evidence type="ECO:0000313" key="3">
    <source>
        <dbReference type="Proteomes" id="UP000186102"/>
    </source>
</evidence>
<dbReference type="OrthoDB" id="9762614at2"/>
<dbReference type="STRING" id="1888891.DSOL_1419"/>
<evidence type="ECO:0000259" key="1">
    <source>
        <dbReference type="Pfam" id="PF03190"/>
    </source>
</evidence>
<keyword evidence="2" id="KW-0808">Transferase</keyword>
<organism evidence="2 3">
    <name type="scientific">Desulfosporosinus metallidurans</name>
    <dbReference type="NCBI Taxonomy" id="1888891"/>
    <lineage>
        <taxon>Bacteria</taxon>
        <taxon>Bacillati</taxon>
        <taxon>Bacillota</taxon>
        <taxon>Clostridia</taxon>
        <taxon>Eubacteriales</taxon>
        <taxon>Desulfitobacteriaceae</taxon>
        <taxon>Desulfosporosinus</taxon>
    </lineage>
</organism>
<reference evidence="2 3" key="1">
    <citation type="submission" date="2016-09" db="EMBL/GenBank/DDBJ databases">
        <title>Complete genome of Desulfosporosinus sp. OL.</title>
        <authorList>
            <person name="Mardanov A."/>
            <person name="Beletsky A."/>
            <person name="Panova A."/>
            <person name="Karnachuk O."/>
            <person name="Ravin N."/>
        </authorList>
    </citation>
    <scope>NUCLEOTIDE SEQUENCE [LARGE SCALE GENOMIC DNA]</scope>
    <source>
        <strain evidence="2 3">OL</strain>
    </source>
</reference>
<dbReference type="PANTHER" id="PTHR42899:SF1">
    <property type="entry name" value="SPERMATOGENESIS-ASSOCIATED PROTEIN 20"/>
    <property type="match status" value="1"/>
</dbReference>
<gene>
    <name evidence="2" type="ORF">DSOL_1419</name>
</gene>
<feature type="domain" description="Spermatogenesis-associated protein 20-like TRX" evidence="1">
    <location>
        <begin position="8"/>
        <end position="54"/>
    </location>
</feature>